<evidence type="ECO:0000313" key="2">
    <source>
        <dbReference type="Proteomes" id="UP001319874"/>
    </source>
</evidence>
<dbReference type="RefSeq" id="WP_229516549.1">
    <property type="nucleotide sequence ID" value="NZ_AP024957.1"/>
</dbReference>
<proteinExistence type="predicted"/>
<reference evidence="1 2" key="1">
    <citation type="journal article" date="2022" name="Front. Microbiol.">
        <title>Identification and characterization of a novel class of self-sufficient cytochrome P450 hydroxylase involved in cyclohexanecarboxylate degradation in Paraburkholderia terrae strain KU-64.</title>
        <authorList>
            <person name="Yamamoto T."/>
            <person name="Hasegawa Y."/>
            <person name="Iwaki H."/>
        </authorList>
    </citation>
    <scope>NUCLEOTIDE SEQUENCE [LARGE SCALE GENOMIC DNA]</scope>
    <source>
        <strain evidence="1 2">KU-64</strain>
    </source>
</reference>
<sequence length="51" mass="6079">MLGIAAIVALMFGVALWRYRRSVVRKREIRWLDEHHVLDRLRKHLESPVGK</sequence>
<dbReference type="Proteomes" id="UP001319874">
    <property type="component" value="Chromosome 3"/>
</dbReference>
<gene>
    <name evidence="1" type="ORF">PTKU64_66040</name>
</gene>
<keyword evidence="2" id="KW-1185">Reference proteome</keyword>
<organism evidence="1 2">
    <name type="scientific">Paraburkholderia terrae</name>
    <dbReference type="NCBI Taxonomy" id="311230"/>
    <lineage>
        <taxon>Bacteria</taxon>
        <taxon>Pseudomonadati</taxon>
        <taxon>Pseudomonadota</taxon>
        <taxon>Betaproteobacteria</taxon>
        <taxon>Burkholderiales</taxon>
        <taxon>Burkholderiaceae</taxon>
        <taxon>Paraburkholderia</taxon>
    </lineage>
</organism>
<evidence type="ECO:0000313" key="1">
    <source>
        <dbReference type="EMBL" id="BCZ82929.1"/>
    </source>
</evidence>
<dbReference type="EMBL" id="AP024957">
    <property type="protein sequence ID" value="BCZ82929.1"/>
    <property type="molecule type" value="Genomic_DNA"/>
</dbReference>
<protein>
    <submittedName>
        <fullName evidence="1">Uncharacterized protein</fullName>
    </submittedName>
</protein>
<name>A0ABM7TV13_9BURK</name>
<accession>A0ABM7TV13</accession>